<gene>
    <name evidence="1" type="ORF">LCGC14_2310280</name>
</gene>
<dbReference type="InterPro" id="IPR027417">
    <property type="entry name" value="P-loop_NTPase"/>
</dbReference>
<evidence type="ECO:0000313" key="1">
    <source>
        <dbReference type="EMBL" id="KKL49959.1"/>
    </source>
</evidence>
<comment type="caution">
    <text evidence="1">The sequence shown here is derived from an EMBL/GenBank/DDBJ whole genome shotgun (WGS) entry which is preliminary data.</text>
</comment>
<dbReference type="EMBL" id="LAZR01032771">
    <property type="protein sequence ID" value="KKL49959.1"/>
    <property type="molecule type" value="Genomic_DNA"/>
</dbReference>
<organism evidence="1">
    <name type="scientific">marine sediment metagenome</name>
    <dbReference type="NCBI Taxonomy" id="412755"/>
    <lineage>
        <taxon>unclassified sequences</taxon>
        <taxon>metagenomes</taxon>
        <taxon>ecological metagenomes</taxon>
    </lineage>
</organism>
<dbReference type="Gene3D" id="3.30.420.280">
    <property type="match status" value="1"/>
</dbReference>
<reference evidence="1" key="1">
    <citation type="journal article" date="2015" name="Nature">
        <title>Complex archaea that bridge the gap between prokaryotes and eukaryotes.</title>
        <authorList>
            <person name="Spang A."/>
            <person name="Saw J.H."/>
            <person name="Jorgensen S.L."/>
            <person name="Zaremba-Niedzwiedzka K."/>
            <person name="Martijn J."/>
            <person name="Lind A.E."/>
            <person name="van Eijk R."/>
            <person name="Schleper C."/>
            <person name="Guy L."/>
            <person name="Ettema T.J."/>
        </authorList>
    </citation>
    <scope>NUCLEOTIDE SEQUENCE</scope>
</reference>
<feature type="non-terminal residue" evidence="1">
    <location>
        <position position="1"/>
    </location>
</feature>
<proteinExistence type="predicted"/>
<dbReference type="Gene3D" id="3.40.50.300">
    <property type="entry name" value="P-loop containing nucleotide triphosphate hydrolases"/>
    <property type="match status" value="1"/>
</dbReference>
<sequence length="366" mass="41311">YGPGKGGRYDWTESPPMNVMFTNGSEILLRAADSVAEDRQRGTNLSRVLMDEVTLGDQEEAFETLHGRCRDERFGALQTKVTGTPQGRNWTWRNFVLKPLQDSELFVAVTLDAEEAGFMPKGYADAQADLYGGWDTPKARQELGGQFLEMAGQVYEMFRRDVHVKAYDDAEFRNILGGIDFGSVSPTALVVGGMTGAERLHFVDEWYKPQSGIDEWIENISALEEKWGTVNEFRGTTRKRLHWICDPAGKAEMQQLRNAGFWVSPARHRNRYASRVPIMKARLRVRPGGPGMYFDPKCKFLISETEGLMWEKHRLVSSSGENLQEKFARDCPDHAHDAAANVIAEFDLGYKAIPQNTGPADHWVRS</sequence>
<name>A0A0F9CLC3_9ZZZZ</name>
<protein>
    <recommendedName>
        <fullName evidence="2">Terminase large subunit gp17-like C-terminal domain-containing protein</fullName>
    </recommendedName>
</protein>
<evidence type="ECO:0008006" key="2">
    <source>
        <dbReference type="Google" id="ProtNLM"/>
    </source>
</evidence>
<accession>A0A0F9CLC3</accession>
<dbReference type="AlphaFoldDB" id="A0A0F9CLC3"/>